<evidence type="ECO:0000313" key="3">
    <source>
        <dbReference type="EMBL" id="KAG6416137.1"/>
    </source>
</evidence>
<evidence type="ECO:0000259" key="2">
    <source>
        <dbReference type="Pfam" id="PF26138"/>
    </source>
</evidence>
<sequence>MVPRAPAQVEHLVRSVGVTEVNCINNLRMYRNTFGKLCLLLRQISDVSYGKYVKIEEQVAMFKGVLAHAVLNAIIIIHTSTLGPQAPSLLQPRFLLPFRTNYDTILPVTAALDTNSVDEEEQPQESECEEEEVTEEECAHERAEEPRPPQRYGDFVSR</sequence>
<evidence type="ECO:0000256" key="1">
    <source>
        <dbReference type="SAM" id="MobiDB-lite"/>
    </source>
</evidence>
<feature type="compositionally biased region" description="Basic and acidic residues" evidence="1">
    <location>
        <begin position="137"/>
        <end position="148"/>
    </location>
</feature>
<keyword evidence="4" id="KW-1185">Reference proteome</keyword>
<reference evidence="3" key="2">
    <citation type="submission" date="2020-08" db="EMBL/GenBank/DDBJ databases">
        <title>Plant Genome Project.</title>
        <authorList>
            <person name="Zhang R.-G."/>
        </authorList>
    </citation>
    <scope>NUCLEOTIDE SEQUENCE</scope>
    <source>
        <strain evidence="3">Huo1</strain>
        <tissue evidence="3">Leaf</tissue>
    </source>
</reference>
<protein>
    <recommendedName>
        <fullName evidence="2">DUF8040 domain-containing protein</fullName>
    </recommendedName>
</protein>
<dbReference type="Pfam" id="PF26138">
    <property type="entry name" value="DUF8040"/>
    <property type="match status" value="1"/>
</dbReference>
<dbReference type="Proteomes" id="UP000298416">
    <property type="component" value="Unassembled WGS sequence"/>
</dbReference>
<feature type="domain" description="DUF8040" evidence="2">
    <location>
        <begin position="20"/>
        <end position="72"/>
    </location>
</feature>
<dbReference type="AlphaFoldDB" id="A0A8X8XNS8"/>
<reference evidence="3" key="1">
    <citation type="submission" date="2018-01" db="EMBL/GenBank/DDBJ databases">
        <authorList>
            <person name="Mao J.F."/>
        </authorList>
    </citation>
    <scope>NUCLEOTIDE SEQUENCE</scope>
    <source>
        <strain evidence="3">Huo1</strain>
        <tissue evidence="3">Leaf</tissue>
    </source>
</reference>
<evidence type="ECO:0000313" key="4">
    <source>
        <dbReference type="Proteomes" id="UP000298416"/>
    </source>
</evidence>
<gene>
    <name evidence="3" type="ORF">SASPL_123561</name>
</gene>
<proteinExistence type="predicted"/>
<dbReference type="InterPro" id="IPR058353">
    <property type="entry name" value="DUF8040"/>
</dbReference>
<organism evidence="3">
    <name type="scientific">Salvia splendens</name>
    <name type="common">Scarlet sage</name>
    <dbReference type="NCBI Taxonomy" id="180675"/>
    <lineage>
        <taxon>Eukaryota</taxon>
        <taxon>Viridiplantae</taxon>
        <taxon>Streptophyta</taxon>
        <taxon>Embryophyta</taxon>
        <taxon>Tracheophyta</taxon>
        <taxon>Spermatophyta</taxon>
        <taxon>Magnoliopsida</taxon>
        <taxon>eudicotyledons</taxon>
        <taxon>Gunneridae</taxon>
        <taxon>Pentapetalae</taxon>
        <taxon>asterids</taxon>
        <taxon>lamiids</taxon>
        <taxon>Lamiales</taxon>
        <taxon>Lamiaceae</taxon>
        <taxon>Nepetoideae</taxon>
        <taxon>Mentheae</taxon>
        <taxon>Salviinae</taxon>
        <taxon>Salvia</taxon>
        <taxon>Salvia subgen. Calosphace</taxon>
        <taxon>core Calosphace</taxon>
    </lineage>
</organism>
<feature type="compositionally biased region" description="Acidic residues" evidence="1">
    <location>
        <begin position="116"/>
        <end position="136"/>
    </location>
</feature>
<accession>A0A8X8XNS8</accession>
<name>A0A8X8XNS8_SALSN</name>
<comment type="caution">
    <text evidence="3">The sequence shown here is derived from an EMBL/GenBank/DDBJ whole genome shotgun (WGS) entry which is preliminary data.</text>
</comment>
<dbReference type="EMBL" id="PNBA02000008">
    <property type="protein sequence ID" value="KAG6416137.1"/>
    <property type="molecule type" value="Genomic_DNA"/>
</dbReference>
<feature type="region of interest" description="Disordered" evidence="1">
    <location>
        <begin position="113"/>
        <end position="158"/>
    </location>
</feature>